<name>A0ACB9R024_9MYRT</name>
<evidence type="ECO:0000313" key="2">
    <source>
        <dbReference type="Proteomes" id="UP001057402"/>
    </source>
</evidence>
<gene>
    <name evidence="1" type="ORF">MLD38_019138</name>
</gene>
<comment type="caution">
    <text evidence="1">The sequence shown here is derived from an EMBL/GenBank/DDBJ whole genome shotgun (WGS) entry which is preliminary data.</text>
</comment>
<keyword evidence="2" id="KW-1185">Reference proteome</keyword>
<protein>
    <submittedName>
        <fullName evidence="1">Uncharacterized protein</fullName>
    </submittedName>
</protein>
<dbReference type="Proteomes" id="UP001057402">
    <property type="component" value="Chromosome 5"/>
</dbReference>
<proteinExistence type="predicted"/>
<evidence type="ECO:0000313" key="1">
    <source>
        <dbReference type="EMBL" id="KAI4370833.1"/>
    </source>
</evidence>
<accession>A0ACB9R024</accession>
<organism evidence="1 2">
    <name type="scientific">Melastoma candidum</name>
    <dbReference type="NCBI Taxonomy" id="119954"/>
    <lineage>
        <taxon>Eukaryota</taxon>
        <taxon>Viridiplantae</taxon>
        <taxon>Streptophyta</taxon>
        <taxon>Embryophyta</taxon>
        <taxon>Tracheophyta</taxon>
        <taxon>Spermatophyta</taxon>
        <taxon>Magnoliopsida</taxon>
        <taxon>eudicotyledons</taxon>
        <taxon>Gunneridae</taxon>
        <taxon>Pentapetalae</taxon>
        <taxon>rosids</taxon>
        <taxon>malvids</taxon>
        <taxon>Myrtales</taxon>
        <taxon>Melastomataceae</taxon>
        <taxon>Melastomatoideae</taxon>
        <taxon>Melastomateae</taxon>
        <taxon>Melastoma</taxon>
    </lineage>
</organism>
<dbReference type="EMBL" id="CM042884">
    <property type="protein sequence ID" value="KAI4370833.1"/>
    <property type="molecule type" value="Genomic_DNA"/>
</dbReference>
<sequence length="72" mass="7816">MWGAVKKIEPGLRAEGKSLFRNSAITTCVFAQINTKVSEDYLALEKDVGLTGLLSKALLFGAARRFANSGKR</sequence>
<reference evidence="2" key="1">
    <citation type="journal article" date="2023" name="Front. Plant Sci.">
        <title>Chromosomal-level genome assembly of Melastoma candidum provides insights into trichome evolution.</title>
        <authorList>
            <person name="Zhong Y."/>
            <person name="Wu W."/>
            <person name="Sun C."/>
            <person name="Zou P."/>
            <person name="Liu Y."/>
            <person name="Dai S."/>
            <person name="Zhou R."/>
        </authorList>
    </citation>
    <scope>NUCLEOTIDE SEQUENCE [LARGE SCALE GENOMIC DNA]</scope>
</reference>